<sequence>MRSLTFLLLIQLFKANSPLKSTTIWFPTNDANVDRYITHFISSYKQCYMVDNSISLSLPDLLRDQQLCRTALLNMISQGMAEIIWENIENYDDLNFNSARHPTKY</sequence>
<keyword evidence="1" id="KW-0732">Signal</keyword>
<name>A0A4D5RB55_IXOSC</name>
<evidence type="ECO:0000313" key="2">
    <source>
        <dbReference type="EMBL" id="MOY34288.1"/>
    </source>
</evidence>
<protein>
    <submittedName>
        <fullName evidence="2">Putative secreted protein</fullName>
    </submittedName>
</protein>
<feature type="chain" id="PRO_5020036195" evidence="1">
    <location>
        <begin position="16"/>
        <end position="105"/>
    </location>
</feature>
<proteinExistence type="predicted"/>
<evidence type="ECO:0000256" key="1">
    <source>
        <dbReference type="SAM" id="SignalP"/>
    </source>
</evidence>
<reference evidence="2" key="1">
    <citation type="submission" date="2019-04" db="EMBL/GenBank/DDBJ databases">
        <title>An insight into the mialome of Ixodes scapularis.</title>
        <authorList>
            <person name="Ribeiro J.M."/>
            <person name="Mather T.N."/>
            <person name="Karim S."/>
        </authorList>
    </citation>
    <scope>NUCLEOTIDE SEQUENCE</scope>
</reference>
<feature type="signal peptide" evidence="1">
    <location>
        <begin position="1"/>
        <end position="15"/>
    </location>
</feature>
<organism evidence="2">
    <name type="scientific">Ixodes scapularis</name>
    <name type="common">Black-legged tick</name>
    <name type="synonym">Deer tick</name>
    <dbReference type="NCBI Taxonomy" id="6945"/>
    <lineage>
        <taxon>Eukaryota</taxon>
        <taxon>Metazoa</taxon>
        <taxon>Ecdysozoa</taxon>
        <taxon>Arthropoda</taxon>
        <taxon>Chelicerata</taxon>
        <taxon>Arachnida</taxon>
        <taxon>Acari</taxon>
        <taxon>Parasitiformes</taxon>
        <taxon>Ixodida</taxon>
        <taxon>Ixodoidea</taxon>
        <taxon>Ixodidae</taxon>
        <taxon>Ixodinae</taxon>
        <taxon>Ixodes</taxon>
    </lineage>
</organism>
<dbReference type="EMBL" id="GHJT01000317">
    <property type="protein sequence ID" value="MOY34288.1"/>
    <property type="molecule type" value="Transcribed_RNA"/>
</dbReference>
<dbReference type="AlphaFoldDB" id="A0A4D5RB55"/>
<accession>A0A4D5RB55</accession>